<evidence type="ECO:0000259" key="7">
    <source>
        <dbReference type="Pfam" id="PF02836"/>
    </source>
</evidence>
<evidence type="ECO:0000256" key="1">
    <source>
        <dbReference type="ARBA" id="ARBA00007401"/>
    </source>
</evidence>
<dbReference type="SUPFAM" id="SSF49303">
    <property type="entry name" value="beta-Galactosidase/glucuronidase domain"/>
    <property type="match status" value="1"/>
</dbReference>
<dbReference type="InterPro" id="IPR051913">
    <property type="entry name" value="GH2_Domain-Containing"/>
</dbReference>
<evidence type="ECO:0000256" key="3">
    <source>
        <dbReference type="ARBA" id="ARBA00023295"/>
    </source>
</evidence>
<dbReference type="InterPro" id="IPR006104">
    <property type="entry name" value="Glyco_hydro_2_N"/>
</dbReference>
<dbReference type="Pfam" id="PF02836">
    <property type="entry name" value="Glyco_hydro_2_C"/>
    <property type="match status" value="1"/>
</dbReference>
<evidence type="ECO:0008006" key="11">
    <source>
        <dbReference type="Google" id="ProtNLM"/>
    </source>
</evidence>
<dbReference type="Pfam" id="PF00703">
    <property type="entry name" value="Glyco_hydro_2"/>
    <property type="match status" value="1"/>
</dbReference>
<dbReference type="InterPro" id="IPR008979">
    <property type="entry name" value="Galactose-bd-like_sf"/>
</dbReference>
<dbReference type="Pfam" id="PF02837">
    <property type="entry name" value="Glyco_hydro_2_N"/>
    <property type="match status" value="1"/>
</dbReference>
<comment type="caution">
    <text evidence="9">The sequence shown here is derived from an EMBL/GenBank/DDBJ whole genome shotgun (WGS) entry which is preliminary data.</text>
</comment>
<gene>
    <name evidence="9" type="ORF">C7Y72_06690</name>
</gene>
<feature type="signal peptide" evidence="5">
    <location>
        <begin position="1"/>
        <end position="32"/>
    </location>
</feature>
<evidence type="ECO:0000256" key="5">
    <source>
        <dbReference type="SAM" id="SignalP"/>
    </source>
</evidence>
<dbReference type="PANTHER" id="PTHR42732">
    <property type="entry name" value="BETA-GALACTOSIDASE"/>
    <property type="match status" value="1"/>
</dbReference>
<dbReference type="SUPFAM" id="SSF51445">
    <property type="entry name" value="(Trans)glycosidases"/>
    <property type="match status" value="1"/>
</dbReference>
<comment type="similarity">
    <text evidence="1">Belongs to the glycosyl hydrolase 2 family.</text>
</comment>
<feature type="chain" id="PRO_5015604700" description="Beta-glucuronidase" evidence="5">
    <location>
        <begin position="33"/>
        <end position="664"/>
    </location>
</feature>
<feature type="compositionally biased region" description="Polar residues" evidence="4">
    <location>
        <begin position="59"/>
        <end position="76"/>
    </location>
</feature>
<dbReference type="Gene3D" id="3.20.20.80">
    <property type="entry name" value="Glycosidases"/>
    <property type="match status" value="1"/>
</dbReference>
<dbReference type="InterPro" id="IPR006103">
    <property type="entry name" value="Glyco_hydro_2_cat"/>
</dbReference>
<dbReference type="InterPro" id="IPR013783">
    <property type="entry name" value="Ig-like_fold"/>
</dbReference>
<dbReference type="OrthoDB" id="9762066at2"/>
<dbReference type="EMBL" id="PYYB01000001">
    <property type="protein sequence ID" value="PTL59362.1"/>
    <property type="molecule type" value="Genomic_DNA"/>
</dbReference>
<keyword evidence="5" id="KW-0732">Signal</keyword>
<feature type="domain" description="Glycoside hydrolase family 2 immunoglobulin-like beta-sandwich" evidence="6">
    <location>
        <begin position="238"/>
        <end position="336"/>
    </location>
</feature>
<dbReference type="GO" id="GO:0004553">
    <property type="term" value="F:hydrolase activity, hydrolyzing O-glycosyl compounds"/>
    <property type="evidence" value="ECO:0007669"/>
    <property type="project" value="InterPro"/>
</dbReference>
<protein>
    <recommendedName>
        <fullName evidence="11">Beta-glucuronidase</fullName>
    </recommendedName>
</protein>
<evidence type="ECO:0000259" key="6">
    <source>
        <dbReference type="Pfam" id="PF00703"/>
    </source>
</evidence>
<dbReference type="Gene3D" id="2.60.120.260">
    <property type="entry name" value="Galactose-binding domain-like"/>
    <property type="match status" value="1"/>
</dbReference>
<dbReference type="AlphaFoldDB" id="A0A2T4UJF4"/>
<name>A0A2T4UJF4_9ACTN</name>
<dbReference type="InterPro" id="IPR036156">
    <property type="entry name" value="Beta-gal/glucu_dom_sf"/>
</dbReference>
<evidence type="ECO:0000256" key="2">
    <source>
        <dbReference type="ARBA" id="ARBA00022801"/>
    </source>
</evidence>
<evidence type="ECO:0000259" key="8">
    <source>
        <dbReference type="Pfam" id="PF02837"/>
    </source>
</evidence>
<keyword evidence="3" id="KW-0326">Glycosidase</keyword>
<keyword evidence="2" id="KW-0378">Hydrolase</keyword>
<feature type="region of interest" description="Disordered" evidence="4">
    <location>
        <begin position="49"/>
        <end position="76"/>
    </location>
</feature>
<reference evidence="9 10" key="1">
    <citation type="submission" date="2018-03" db="EMBL/GenBank/DDBJ databases">
        <title>Aquarubrobacter algicola gen. nov., sp. nov., a novel actinobacterium isolated from shallow eutrophic lake during the end of cyanobacterial harmful algal blooms.</title>
        <authorList>
            <person name="Chun S.J."/>
        </authorList>
    </citation>
    <scope>NUCLEOTIDE SEQUENCE [LARGE SCALE GENOMIC DNA]</scope>
    <source>
        <strain evidence="9 10">Seoho-28</strain>
    </source>
</reference>
<proteinExistence type="inferred from homology"/>
<dbReference type="Gene3D" id="2.60.40.10">
    <property type="entry name" value="Immunoglobulins"/>
    <property type="match status" value="1"/>
</dbReference>
<dbReference type="InterPro" id="IPR017853">
    <property type="entry name" value="GH"/>
</dbReference>
<evidence type="ECO:0000313" key="10">
    <source>
        <dbReference type="Proteomes" id="UP000240739"/>
    </source>
</evidence>
<evidence type="ECO:0000313" key="9">
    <source>
        <dbReference type="EMBL" id="PTL59362.1"/>
    </source>
</evidence>
<feature type="domain" description="Glycosyl hydrolases family 2 sugar binding" evidence="8">
    <location>
        <begin position="130"/>
        <end position="227"/>
    </location>
</feature>
<keyword evidence="10" id="KW-1185">Reference proteome</keyword>
<dbReference type="GO" id="GO:0005975">
    <property type="term" value="P:carbohydrate metabolic process"/>
    <property type="evidence" value="ECO:0007669"/>
    <property type="project" value="InterPro"/>
</dbReference>
<feature type="domain" description="Glycoside hydrolase family 2 catalytic" evidence="7">
    <location>
        <begin position="343"/>
        <end position="562"/>
    </location>
</feature>
<dbReference type="Proteomes" id="UP000240739">
    <property type="component" value="Unassembled WGS sequence"/>
</dbReference>
<evidence type="ECO:0000256" key="4">
    <source>
        <dbReference type="SAM" id="MobiDB-lite"/>
    </source>
</evidence>
<sequence length="664" mass="72184">MLPVRRQPRRALLGVAVVAAAAAVGVPVATQADGETQVITEVRPAQLVPKSKARPAPTASASSLSQTAPSVINSGPTGRVALTGPWRVKTDRYDTGSSKGYQSGAFDGRAVTLPYSPNARTLTGNAGVESHRGTVAWYRTSFAVQKAGDYRLRFESVNHRATVYLDGRKIGTHVGEYLPFEFLVGLKAGVEHELVVKADWRGPLRMKREGWHRTWFNFGGINREVTLRPVGDSELTAPTINTRLQPDGSAKVDITVHAKNRIDSRALGVIGVLRRGDERYELDFPDLVVPRRGTKILYAQVTVPKPALWEPGSPNLYDLELGVPGESGYVQKVGLRQVQRDGTKLLLNGKRVELHGASIHEDAKGRGDAVTGADMDALVEDLKSIGANATRAQHPLHPALLERLDAAGILLWMGVGPVDAPGAWTSRGPRLLAQAKSRVRASYFQAQPHPSLIVWNLVNEIAGNGHPAGQVPYIQSMSAELKRRDPGRLVALDIWGAHPPKVAGPVYRNIDAIGDTNYIGWYELTKAPRQTVRNAIRTHITDLQKIFPDKIMVVTEFGAEANDLNPTNRPGGFRFQADLLRLHLDEYAKIEDLSGALVWNLRDFAVAPSFAGGSIRKQVPEIRIVKGINQKGLFEYAGRRKRSADVVQGAITRALARTAAGAGG</sequence>
<dbReference type="PANTHER" id="PTHR42732:SF1">
    <property type="entry name" value="BETA-MANNOSIDASE"/>
    <property type="match status" value="1"/>
</dbReference>
<organism evidence="9 10">
    <name type="scientific">Paraconexibacter algicola</name>
    <dbReference type="NCBI Taxonomy" id="2133960"/>
    <lineage>
        <taxon>Bacteria</taxon>
        <taxon>Bacillati</taxon>
        <taxon>Actinomycetota</taxon>
        <taxon>Thermoleophilia</taxon>
        <taxon>Solirubrobacterales</taxon>
        <taxon>Paraconexibacteraceae</taxon>
        <taxon>Paraconexibacter</taxon>
    </lineage>
</organism>
<dbReference type="SUPFAM" id="SSF49785">
    <property type="entry name" value="Galactose-binding domain-like"/>
    <property type="match status" value="1"/>
</dbReference>
<dbReference type="InterPro" id="IPR006102">
    <property type="entry name" value="Ig-like_GH2"/>
</dbReference>
<dbReference type="RefSeq" id="WP_107567917.1">
    <property type="nucleotide sequence ID" value="NZ_PYYB01000001.1"/>
</dbReference>
<accession>A0A2T4UJF4</accession>